<proteinExistence type="inferred from homology"/>
<reference evidence="4 5" key="1">
    <citation type="journal article" date="2015" name="Fungal Genet. Biol.">
        <title>Evolution of novel wood decay mechanisms in Agaricales revealed by the genome sequences of Fistulina hepatica and Cylindrobasidium torrendii.</title>
        <authorList>
            <person name="Floudas D."/>
            <person name="Held B.W."/>
            <person name="Riley R."/>
            <person name="Nagy L.G."/>
            <person name="Koehler G."/>
            <person name="Ransdell A.S."/>
            <person name="Younus H."/>
            <person name="Chow J."/>
            <person name="Chiniquy J."/>
            <person name="Lipzen A."/>
            <person name="Tritt A."/>
            <person name="Sun H."/>
            <person name="Haridas S."/>
            <person name="LaButti K."/>
            <person name="Ohm R.A."/>
            <person name="Kues U."/>
            <person name="Blanchette R.A."/>
            <person name="Grigoriev I.V."/>
            <person name="Minto R.E."/>
            <person name="Hibbett D.S."/>
        </authorList>
    </citation>
    <scope>NUCLEOTIDE SEQUENCE [LARGE SCALE GENOMIC DNA]</scope>
    <source>
        <strain evidence="4 5">ATCC 64428</strain>
    </source>
</reference>
<evidence type="ECO:0000259" key="3">
    <source>
        <dbReference type="PROSITE" id="PS51733"/>
    </source>
</evidence>
<keyword evidence="5" id="KW-1185">Reference proteome</keyword>
<dbReference type="AlphaFoldDB" id="A0A0D7AFD3"/>
<gene>
    <name evidence="4" type="ORF">FISHEDRAFT_40590</name>
</gene>
<dbReference type="Pfam" id="PF09825">
    <property type="entry name" value="BPL_N"/>
    <property type="match status" value="1"/>
</dbReference>
<dbReference type="CDD" id="cd16442">
    <property type="entry name" value="BPL"/>
    <property type="match status" value="1"/>
</dbReference>
<dbReference type="InterPro" id="IPR004408">
    <property type="entry name" value="Biotin_CoA_COase_ligase"/>
</dbReference>
<dbReference type="InterPro" id="IPR019197">
    <property type="entry name" value="Biotin-prot_ligase_N"/>
</dbReference>
<name>A0A0D7AFD3_9AGAR</name>
<dbReference type="GO" id="GO:0004077">
    <property type="term" value="F:biotin--[biotin carboxyl-carrier protein] ligase activity"/>
    <property type="evidence" value="ECO:0007669"/>
    <property type="project" value="InterPro"/>
</dbReference>
<keyword evidence="2" id="KW-0436">Ligase</keyword>
<protein>
    <submittedName>
        <fullName evidence="4">Class II aaRS and biotin synthetase</fullName>
    </submittedName>
</protein>
<organism evidence="4 5">
    <name type="scientific">Fistulina hepatica ATCC 64428</name>
    <dbReference type="NCBI Taxonomy" id="1128425"/>
    <lineage>
        <taxon>Eukaryota</taxon>
        <taxon>Fungi</taxon>
        <taxon>Dikarya</taxon>
        <taxon>Basidiomycota</taxon>
        <taxon>Agaricomycotina</taxon>
        <taxon>Agaricomycetes</taxon>
        <taxon>Agaricomycetidae</taxon>
        <taxon>Agaricales</taxon>
        <taxon>Fistulinaceae</taxon>
        <taxon>Fistulina</taxon>
    </lineage>
</organism>
<dbReference type="GO" id="GO:0005737">
    <property type="term" value="C:cytoplasm"/>
    <property type="evidence" value="ECO:0007669"/>
    <property type="project" value="TreeGrafter"/>
</dbReference>
<feature type="domain" description="BPL/LPL catalytic" evidence="3">
    <location>
        <begin position="330"/>
        <end position="529"/>
    </location>
</feature>
<sequence>MNLNVLVYSGPEASQSLSVTLSTLKNILFPHYAVQLITPQAVCTEPWTDNCALFILPRLRSFNNARVASSLGTFVENGGSLLSLSTGATFSSVNYQITPSPLRFYDKSSGNYLCLGLSVVPEPEDDHVCIRSFDGNVVHDVHKNARCQIFGSQGERVQTLANYIKDDAVLGIAAFSCSICSGRVAVIAPSVEDILEDHATRHFLAFVFRQLGLVLPTGRSPSPTASPLPQFITSLPSKSSVITAIANALSCHDQPTILRDAADTFSLYKYSEDDIPPIFEKARSETDTRNIYIIICTEGVLPVRDQIPRFDLRLFYDTVLSLRTANSDASRLGDIVIYGESVTSTQTLIERNPQLMAALPDRTVSLASRQLTGRGRGGNVWLSPTGSLAFTLLLRVPLTQFPGSKLVFVQYIFALALTEACRADTILGATAGSRVRIKWPNDVYAVLDDGEKKKIAGILVNTSFSDGQIHILIGCGLNVLNEAPLLSLRHLDNTRELSIERTAAQILVTFEEMWDKFVAERGSFDSFDDLYFQRWLHSDQLVTITTMTPPCTARIVGITADHGRLRVLPERGDKFIDLQPDGNSFDLMAGLIRAKT</sequence>
<dbReference type="EMBL" id="KN881721">
    <property type="protein sequence ID" value="KIY49849.1"/>
    <property type="molecule type" value="Genomic_DNA"/>
</dbReference>
<dbReference type="PANTHER" id="PTHR12835:SF5">
    <property type="entry name" value="BIOTIN--PROTEIN LIGASE"/>
    <property type="match status" value="1"/>
</dbReference>
<accession>A0A0D7AFD3</accession>
<dbReference type="Proteomes" id="UP000054144">
    <property type="component" value="Unassembled WGS sequence"/>
</dbReference>
<comment type="similarity">
    <text evidence="1">Belongs to the biotin--protein ligase family.</text>
</comment>
<dbReference type="Pfam" id="PF03099">
    <property type="entry name" value="BPL_LplA_LipB"/>
    <property type="match status" value="1"/>
</dbReference>
<dbReference type="PROSITE" id="PS51733">
    <property type="entry name" value="BPL_LPL_CATALYTIC"/>
    <property type="match status" value="1"/>
</dbReference>
<evidence type="ECO:0000313" key="4">
    <source>
        <dbReference type="EMBL" id="KIY49849.1"/>
    </source>
</evidence>
<dbReference type="SUPFAM" id="SSF55681">
    <property type="entry name" value="Class II aaRS and biotin synthetases"/>
    <property type="match status" value="1"/>
</dbReference>
<evidence type="ECO:0000313" key="5">
    <source>
        <dbReference type="Proteomes" id="UP000054144"/>
    </source>
</evidence>
<dbReference type="InterPro" id="IPR045864">
    <property type="entry name" value="aa-tRNA-synth_II/BPL/LPL"/>
</dbReference>
<evidence type="ECO:0000256" key="2">
    <source>
        <dbReference type="ARBA" id="ARBA00022598"/>
    </source>
</evidence>
<evidence type="ECO:0000256" key="1">
    <source>
        <dbReference type="ARBA" id="ARBA00009934"/>
    </source>
</evidence>
<dbReference type="PANTHER" id="PTHR12835">
    <property type="entry name" value="BIOTIN PROTEIN LIGASE"/>
    <property type="match status" value="1"/>
</dbReference>
<dbReference type="InterPro" id="IPR004143">
    <property type="entry name" value="BPL_LPL_catalytic"/>
</dbReference>
<dbReference type="OrthoDB" id="10250105at2759"/>
<dbReference type="Gene3D" id="3.30.930.10">
    <property type="entry name" value="Bira Bifunctional Protein, Domain 2"/>
    <property type="match status" value="1"/>
</dbReference>